<reference evidence="1 2" key="1">
    <citation type="submission" date="2013-11" db="EMBL/GenBank/DDBJ databases">
        <title>Single cell genomics of uncultured Tannerella BU063 (oral taxon 286).</title>
        <authorList>
            <person name="Beall C.J."/>
            <person name="Campbell A.G."/>
            <person name="Griffen A.L."/>
            <person name="Podar M."/>
            <person name="Leys E.J."/>
        </authorList>
    </citation>
    <scope>NUCLEOTIDE SEQUENCE [LARGE SCALE GENOMIC DNA]</scope>
    <source>
        <strain evidence="1">Cell 6/7/9</strain>
    </source>
</reference>
<dbReference type="AlphaFoldDB" id="W2CKF8"/>
<dbReference type="EMBL" id="AYYD01001280">
    <property type="protein sequence ID" value="ETK07533.1"/>
    <property type="molecule type" value="Genomic_DNA"/>
</dbReference>
<evidence type="ECO:0000313" key="1">
    <source>
        <dbReference type="EMBL" id="ETK07533.1"/>
    </source>
</evidence>
<evidence type="ECO:0000313" key="2">
    <source>
        <dbReference type="Proteomes" id="UP000018874"/>
    </source>
</evidence>
<dbReference type="Proteomes" id="UP000018874">
    <property type="component" value="Unassembled WGS sequence"/>
</dbReference>
<gene>
    <name evidence="1" type="ORF">T231_16710</name>
</gene>
<protein>
    <submittedName>
        <fullName evidence="1">Uncharacterized protein</fullName>
    </submittedName>
</protein>
<dbReference type="PATRIC" id="fig|1411021.3.peg.2329"/>
<organism evidence="1 2">
    <name type="scientific">Tannerella sp. oral taxon BU063 isolate Cell 6/7/9</name>
    <dbReference type="NCBI Taxonomy" id="1411021"/>
    <lineage>
        <taxon>Bacteria</taxon>
        <taxon>Pseudomonadati</taxon>
        <taxon>Bacteroidota</taxon>
        <taxon>Bacteroidia</taxon>
        <taxon>Bacteroidales</taxon>
        <taxon>Tannerellaceae</taxon>
        <taxon>Tannerella</taxon>
    </lineage>
</organism>
<comment type="caution">
    <text evidence="1">The sequence shown here is derived from an EMBL/GenBank/DDBJ whole genome shotgun (WGS) entry which is preliminary data.</text>
</comment>
<name>W2CKF8_9BACT</name>
<sequence length="181" mass="19444">MNAIRLSTDGIVYVCVGDAQPVDINRTVTIPSVSGVKTDPGVGIWDVKSRGSFKFKATFSGSKPLAVRTNRTVKGAPEMLTGTKNANGEYEYIIPNVQQDITLSIGPDHVANELLAGTAVWSHGEMIYIRVDRADIASIYSVAGQLVRKVDLPEGDTSIPMSRGAYVITLKDGSVHKVIVK</sequence>
<proteinExistence type="predicted"/>
<accession>W2CKF8</accession>
<keyword evidence="2" id="KW-1185">Reference proteome</keyword>